<dbReference type="NCBIfam" id="TIGR03696">
    <property type="entry name" value="Rhs_assc_core"/>
    <property type="match status" value="1"/>
</dbReference>
<evidence type="ECO:0000256" key="1">
    <source>
        <dbReference type="ARBA" id="ARBA00022737"/>
    </source>
</evidence>
<evidence type="ECO:0000259" key="2">
    <source>
        <dbReference type="Pfam" id="PF25023"/>
    </source>
</evidence>
<evidence type="ECO:0000313" key="3">
    <source>
        <dbReference type="EMBL" id="AGV54034.1"/>
    </source>
</evidence>
<feature type="domain" description="Teneurin-like YD-shell" evidence="2">
    <location>
        <begin position="6"/>
        <end position="63"/>
    </location>
</feature>
<keyword evidence="4" id="KW-1185">Reference proteome</keyword>
<name>T2DMB6_ALTMD</name>
<organism evidence="3 4">
    <name type="scientific">Alteromonas mediterranea (strain DSM 17117 / CIP 110805 / LMG 28347 / Deep ecotype)</name>
    <dbReference type="NCBI Taxonomy" id="1774373"/>
    <lineage>
        <taxon>Bacteria</taxon>
        <taxon>Pseudomonadati</taxon>
        <taxon>Pseudomonadota</taxon>
        <taxon>Gammaproteobacteria</taxon>
        <taxon>Alteromonadales</taxon>
        <taxon>Alteromonadaceae</taxon>
        <taxon>Alteromonas/Salinimonas group</taxon>
        <taxon>Alteromonas</taxon>
    </lineage>
</organism>
<dbReference type="HOGENOM" id="CLU_2840006_0_0_6"/>
<dbReference type="Pfam" id="PF25023">
    <property type="entry name" value="TEN_YD-shell"/>
    <property type="match status" value="1"/>
</dbReference>
<reference evidence="3 4" key="2">
    <citation type="journal article" date="2015" name="Antonie Van Leeuwenhoek">
        <title>Ecophysiological diversity of a novel member of the genus Alteromonas, and description of Alteromonas mediterranea sp. nov.</title>
        <authorList>
            <person name="Ivanova E.P."/>
            <person name="Lopez-Perez M."/>
            <person name="Zabalos M."/>
            <person name="Nguyen S.H."/>
            <person name="Webb H.K."/>
            <person name="Ryan J."/>
            <person name="Lagutin K."/>
            <person name="Vyssotski M."/>
            <person name="Crawford R.J."/>
            <person name="Rodriguez-Valera F."/>
        </authorList>
    </citation>
    <scope>NUCLEOTIDE SEQUENCE [LARGE SCALE GENOMIC DNA]</scope>
    <source>
        <strain evidence="4">DSM 17117 / CIP 110805 / LMG 28347 / Deep ecotype</strain>
    </source>
</reference>
<gene>
    <name evidence="3" type="ORF">MADE_000001021990</name>
</gene>
<protein>
    <recommendedName>
        <fullName evidence="2">Teneurin-like YD-shell domain-containing protein</fullName>
    </recommendedName>
</protein>
<dbReference type="AlphaFoldDB" id="T2DMB6"/>
<dbReference type="Gene3D" id="2.180.10.10">
    <property type="entry name" value="RHS repeat-associated core"/>
    <property type="match status" value="1"/>
</dbReference>
<dbReference type="InterPro" id="IPR056823">
    <property type="entry name" value="TEN-like_YD-shell"/>
</dbReference>
<keyword evidence="1" id="KW-0677">Repeat</keyword>
<sequence length="65" mass="7269">MVTGTNSNGAIAWRERYTPFGITLDNESANDDQAGYTGYIEASNTGLVYMQARYYDPVIGRFYSD</sequence>
<proteinExistence type="predicted"/>
<evidence type="ECO:0000313" key="4">
    <source>
        <dbReference type="Proteomes" id="UP000001870"/>
    </source>
</evidence>
<dbReference type="EMBL" id="CP001103">
    <property type="protein sequence ID" value="AGV54034.1"/>
    <property type="molecule type" value="Genomic_DNA"/>
</dbReference>
<dbReference type="Proteomes" id="UP000001870">
    <property type="component" value="Chromosome"/>
</dbReference>
<dbReference type="KEGG" id="amc:MADE_000001021990"/>
<dbReference type="InterPro" id="IPR022385">
    <property type="entry name" value="Rhs_assc_core"/>
</dbReference>
<reference evidence="3 4" key="1">
    <citation type="journal article" date="2008" name="ISME J.">
        <title>Comparative genomics of two ecotypes of the marine planktonic copiotroph Alteromonas macleodii suggests alternative lifestyles associated with different kinds of particulate organic matter.</title>
        <authorList>
            <person name="Ivars-Martinez E."/>
            <person name="Martin-Cuadrado A.B."/>
            <person name="D'Auria G."/>
            <person name="Mira A."/>
            <person name="Ferriera S."/>
            <person name="Johnson J."/>
            <person name="Friedman R."/>
            <person name="Rodriguez-Valera F."/>
        </authorList>
    </citation>
    <scope>NUCLEOTIDE SEQUENCE [LARGE SCALE GENOMIC DNA]</scope>
    <source>
        <strain evidence="4">DSM 17117 / CIP 110805 / LMG 28347 / Deep ecotype</strain>
    </source>
</reference>
<accession>T2DMB6</accession>
<dbReference type="RefSeq" id="WP_020743518.1">
    <property type="nucleotide sequence ID" value="NC_011138.3"/>
</dbReference>